<dbReference type="OrthoDB" id="9792989at2"/>
<accession>G9YK90</accession>
<dbReference type="PANTHER" id="PTHR35276">
    <property type="entry name" value="S-ADENOSYL-L-METHIONINE-DEPENDENT METHYLTRANSFERASES SUPERFAMILY PROTEIN"/>
    <property type="match status" value="1"/>
</dbReference>
<dbReference type="STRING" id="861450.HMPREF0080_02100"/>
<keyword evidence="2" id="KW-1185">Reference proteome</keyword>
<dbReference type="AlphaFoldDB" id="G9YK90"/>
<dbReference type="HOGENOM" id="CLU_079190_1_0_9"/>
<dbReference type="Proteomes" id="UP000005481">
    <property type="component" value="Unassembled WGS sequence"/>
</dbReference>
<sequence>MKLYPLRNAVFVGHALAQPYAERARVLVDMTCGNGRDTAFLASHMGNDAVLYAFDIQERALTATRALLAEQGLCRKNIIIKRGSHEILLKEIEETPDLIVFNLGYLPGGNRAIHTDSATTLKAVDLGLHKISANGIIMLTAYPGTPDGAREKDELARFLHTLPQQCFDVSCWQPVNQVHEPAVLFVIQKRG</sequence>
<comment type="caution">
    <text evidence="1">The sequence shown here is derived from an EMBL/GenBank/DDBJ whole genome shotgun (WGS) entry which is preliminary data.</text>
</comment>
<dbReference type="PANTHER" id="PTHR35276:SF1">
    <property type="entry name" value="TRNA (MNM(5)S(2)U34)-METHYLTRANSFERASE, CHLOROPLASTIC"/>
    <property type="match status" value="1"/>
</dbReference>
<dbReference type="eggNOG" id="COG2890">
    <property type="taxonomic scope" value="Bacteria"/>
</dbReference>
<dbReference type="RefSeq" id="WP_006791060.1">
    <property type="nucleotide sequence ID" value="NZ_JH417616.1"/>
</dbReference>
<dbReference type="Pfam" id="PF06962">
    <property type="entry name" value="rRNA_methylase"/>
    <property type="match status" value="1"/>
</dbReference>
<dbReference type="PATRIC" id="fig|861450.3.peg.1923"/>
<dbReference type="InterPro" id="IPR010719">
    <property type="entry name" value="MnmM_MeTrfase"/>
</dbReference>
<proteinExistence type="predicted"/>
<reference evidence="1 2" key="1">
    <citation type="submission" date="2011-08" db="EMBL/GenBank/DDBJ databases">
        <authorList>
            <person name="Weinstock G."/>
            <person name="Sodergren E."/>
            <person name="Clifton S."/>
            <person name="Fulton L."/>
            <person name="Fulton B."/>
            <person name="Courtney L."/>
            <person name="Fronick C."/>
            <person name="Harrison M."/>
            <person name="Strong C."/>
            <person name="Farmer C."/>
            <person name="Delahaunty K."/>
            <person name="Markovic C."/>
            <person name="Hall O."/>
            <person name="Minx P."/>
            <person name="Tomlinson C."/>
            <person name="Mitreva M."/>
            <person name="Hou S."/>
            <person name="Chen J."/>
            <person name="Wollam A."/>
            <person name="Pepin K.H."/>
            <person name="Johnson M."/>
            <person name="Bhonagiri V."/>
            <person name="Zhang X."/>
            <person name="Suruliraj S."/>
            <person name="Warren W."/>
            <person name="Chinwalla A."/>
            <person name="Mardis E.R."/>
            <person name="Wilson R.K."/>
        </authorList>
    </citation>
    <scope>NUCLEOTIDE SEQUENCE [LARGE SCALE GENOMIC DNA]</scope>
    <source>
        <strain evidence="1 2">F0357</strain>
    </source>
</reference>
<dbReference type="Gene3D" id="3.40.50.150">
    <property type="entry name" value="Vaccinia Virus protein VP39"/>
    <property type="match status" value="1"/>
</dbReference>
<evidence type="ECO:0000313" key="1">
    <source>
        <dbReference type="EMBL" id="EHM37561.1"/>
    </source>
</evidence>
<dbReference type="GO" id="GO:0032259">
    <property type="term" value="P:methylation"/>
    <property type="evidence" value="ECO:0007669"/>
    <property type="project" value="UniProtKB-KW"/>
</dbReference>
<gene>
    <name evidence="1" type="ORF">HMPREF0080_02100</name>
</gene>
<dbReference type="EMBL" id="AGCJ01000094">
    <property type="protein sequence ID" value="EHM37561.1"/>
    <property type="molecule type" value="Genomic_DNA"/>
</dbReference>
<dbReference type="SUPFAM" id="SSF53335">
    <property type="entry name" value="S-adenosyl-L-methionine-dependent methyltransferases"/>
    <property type="match status" value="1"/>
</dbReference>
<keyword evidence="1" id="KW-0489">Methyltransferase</keyword>
<dbReference type="GO" id="GO:0008168">
    <property type="term" value="F:methyltransferase activity"/>
    <property type="evidence" value="ECO:0007669"/>
    <property type="project" value="UniProtKB-KW"/>
</dbReference>
<keyword evidence="1" id="KW-0808">Transferase</keyword>
<dbReference type="InterPro" id="IPR029063">
    <property type="entry name" value="SAM-dependent_MTases_sf"/>
</dbReference>
<organism evidence="1 2">
    <name type="scientific">Anaeroglobus geminatus F0357</name>
    <dbReference type="NCBI Taxonomy" id="861450"/>
    <lineage>
        <taxon>Bacteria</taxon>
        <taxon>Bacillati</taxon>
        <taxon>Bacillota</taxon>
        <taxon>Negativicutes</taxon>
        <taxon>Veillonellales</taxon>
        <taxon>Veillonellaceae</taxon>
        <taxon>Anaeroglobus</taxon>
    </lineage>
</organism>
<protein>
    <submittedName>
        <fullName evidence="1">Putative rRNA methylase</fullName>
    </submittedName>
</protein>
<name>G9YK90_9FIRM</name>
<evidence type="ECO:0000313" key="2">
    <source>
        <dbReference type="Proteomes" id="UP000005481"/>
    </source>
</evidence>